<feature type="transmembrane region" description="Helical" evidence="5">
    <location>
        <begin position="12"/>
        <end position="33"/>
    </location>
</feature>
<evidence type="ECO:0000313" key="7">
    <source>
        <dbReference type="EMBL" id="TWP35569.1"/>
    </source>
</evidence>
<feature type="transmembrane region" description="Helical" evidence="5">
    <location>
        <begin position="206"/>
        <end position="224"/>
    </location>
</feature>
<dbReference type="PANTHER" id="PTHR23514">
    <property type="entry name" value="BYPASS OF STOP CODON PROTEIN 6"/>
    <property type="match status" value="1"/>
</dbReference>
<dbReference type="AlphaFoldDB" id="A0A563DZM0"/>
<keyword evidence="3 5" id="KW-1133">Transmembrane helix</keyword>
<reference evidence="7 8" key="2">
    <citation type="submission" date="2019-08" db="EMBL/GenBank/DDBJ databases">
        <title>Jejuicoccus antrihumi gen. nov., sp. nov., a new member of the family Dermacoccaceae isolated from a cave.</title>
        <authorList>
            <person name="Schumann P."/>
            <person name="Kim I.S."/>
        </authorList>
    </citation>
    <scope>NUCLEOTIDE SEQUENCE [LARGE SCALE GENOMIC DNA]</scope>
    <source>
        <strain evidence="7 8">C5-26</strain>
    </source>
</reference>
<dbReference type="GO" id="GO:0005886">
    <property type="term" value="C:plasma membrane"/>
    <property type="evidence" value="ECO:0007669"/>
    <property type="project" value="UniProtKB-SubCell"/>
</dbReference>
<organism evidence="7 8">
    <name type="scientific">Leekyejoonella antrihumi</name>
    <dbReference type="NCBI Taxonomy" id="1660198"/>
    <lineage>
        <taxon>Bacteria</taxon>
        <taxon>Bacillati</taxon>
        <taxon>Actinomycetota</taxon>
        <taxon>Actinomycetes</taxon>
        <taxon>Micrococcales</taxon>
        <taxon>Dermacoccaceae</taxon>
        <taxon>Leekyejoonella</taxon>
    </lineage>
</organism>
<keyword evidence="8" id="KW-1185">Reference proteome</keyword>
<evidence type="ECO:0000256" key="3">
    <source>
        <dbReference type="ARBA" id="ARBA00022989"/>
    </source>
</evidence>
<feature type="domain" description="Major facilitator superfamily (MFS) profile" evidence="6">
    <location>
        <begin position="11"/>
        <end position="384"/>
    </location>
</feature>
<comment type="subcellular location">
    <subcellularLocation>
        <location evidence="1">Cell membrane</location>
        <topology evidence="1">Multi-pass membrane protein</topology>
    </subcellularLocation>
</comment>
<dbReference type="PANTHER" id="PTHR23514:SF13">
    <property type="entry name" value="INNER MEMBRANE PROTEIN YBJJ"/>
    <property type="match status" value="1"/>
</dbReference>
<feature type="transmembrane region" description="Helical" evidence="5">
    <location>
        <begin position="334"/>
        <end position="357"/>
    </location>
</feature>
<evidence type="ECO:0000259" key="6">
    <source>
        <dbReference type="PROSITE" id="PS50850"/>
    </source>
</evidence>
<feature type="transmembrane region" description="Helical" evidence="5">
    <location>
        <begin position="166"/>
        <end position="185"/>
    </location>
</feature>
<dbReference type="EMBL" id="VCQV01000018">
    <property type="protein sequence ID" value="TWP35569.1"/>
    <property type="molecule type" value="Genomic_DNA"/>
</dbReference>
<keyword evidence="2 5" id="KW-0812">Transmembrane</keyword>
<name>A0A563DZM0_9MICO</name>
<dbReference type="OrthoDB" id="151222at2"/>
<dbReference type="InterPro" id="IPR011701">
    <property type="entry name" value="MFS"/>
</dbReference>
<dbReference type="GO" id="GO:0022857">
    <property type="term" value="F:transmembrane transporter activity"/>
    <property type="evidence" value="ECO:0007669"/>
    <property type="project" value="InterPro"/>
</dbReference>
<evidence type="ECO:0000256" key="1">
    <source>
        <dbReference type="ARBA" id="ARBA00004651"/>
    </source>
</evidence>
<dbReference type="Proteomes" id="UP000320244">
    <property type="component" value="Unassembled WGS sequence"/>
</dbReference>
<comment type="caution">
    <text evidence="7">The sequence shown here is derived from an EMBL/GenBank/DDBJ whole genome shotgun (WGS) entry which is preliminary data.</text>
</comment>
<dbReference type="InterPro" id="IPR020846">
    <property type="entry name" value="MFS_dom"/>
</dbReference>
<dbReference type="InterPro" id="IPR051788">
    <property type="entry name" value="MFS_Transporter"/>
</dbReference>
<evidence type="ECO:0000313" key="8">
    <source>
        <dbReference type="Proteomes" id="UP000320244"/>
    </source>
</evidence>
<feature type="transmembrane region" description="Helical" evidence="5">
    <location>
        <begin position="277"/>
        <end position="296"/>
    </location>
</feature>
<feature type="transmembrane region" description="Helical" evidence="5">
    <location>
        <begin position="302"/>
        <end position="322"/>
    </location>
</feature>
<evidence type="ECO:0000256" key="4">
    <source>
        <dbReference type="ARBA" id="ARBA00023136"/>
    </source>
</evidence>
<feature type="transmembrane region" description="Helical" evidence="5">
    <location>
        <begin position="363"/>
        <end position="380"/>
    </location>
</feature>
<evidence type="ECO:0000256" key="2">
    <source>
        <dbReference type="ARBA" id="ARBA00022692"/>
    </source>
</evidence>
<feature type="transmembrane region" description="Helical" evidence="5">
    <location>
        <begin position="138"/>
        <end position="160"/>
    </location>
</feature>
<sequence>MSAPTLASPPAVVAVTAAFVANGAAVGVMGGLIPTLTLRMHTNAQGIGLLLVCYGVSAIVGINIGGRVSDARGATRPIQAGLVVMAVGTVLVSFATSLPTGLLLGLVYGLGNGLTDVSMNAMAVQVEQARPRPLMSRFHASFSIGTLGGAGVVLVLGALLPTRAALTIAGLALAAVVLVVAAVAVQRYAVQTATVDHVQQDGRRVAIPRAAWILAVMAICFGITEGTATDWSSVQVTDVAHVSTATGAWGLACVSAFMVVVRLLGDLIVHRIGRRAVVRWGGALAVVGYLVGVVVHTMPLLLLGWCIVGAGVALVAPQIYGLAGQAGGGRTLSVVVTTGYTAFLVGPGIMGALVHRFGVQDALLFPLVLGVCLSGMSVIMPNERHAARGRYA</sequence>
<feature type="transmembrane region" description="Helical" evidence="5">
    <location>
        <begin position="244"/>
        <end position="265"/>
    </location>
</feature>
<dbReference type="Gene3D" id="1.20.1250.20">
    <property type="entry name" value="MFS general substrate transporter like domains"/>
    <property type="match status" value="2"/>
</dbReference>
<feature type="transmembrane region" description="Helical" evidence="5">
    <location>
        <begin position="45"/>
        <end position="66"/>
    </location>
</feature>
<keyword evidence="4 5" id="KW-0472">Membrane</keyword>
<dbReference type="Pfam" id="PF07690">
    <property type="entry name" value="MFS_1"/>
    <property type="match status" value="1"/>
</dbReference>
<evidence type="ECO:0000256" key="5">
    <source>
        <dbReference type="SAM" id="Phobius"/>
    </source>
</evidence>
<proteinExistence type="predicted"/>
<dbReference type="PROSITE" id="PS50850">
    <property type="entry name" value="MFS"/>
    <property type="match status" value="1"/>
</dbReference>
<accession>A0A563DZM0</accession>
<gene>
    <name evidence="7" type="ORF">FGL98_13390</name>
</gene>
<dbReference type="InterPro" id="IPR036259">
    <property type="entry name" value="MFS_trans_sf"/>
</dbReference>
<dbReference type="SUPFAM" id="SSF103473">
    <property type="entry name" value="MFS general substrate transporter"/>
    <property type="match status" value="1"/>
</dbReference>
<reference evidence="7 8" key="1">
    <citation type="submission" date="2019-05" db="EMBL/GenBank/DDBJ databases">
        <authorList>
            <person name="Lee S.D."/>
        </authorList>
    </citation>
    <scope>NUCLEOTIDE SEQUENCE [LARGE SCALE GENOMIC DNA]</scope>
    <source>
        <strain evidence="7 8">C5-26</strain>
    </source>
</reference>
<protein>
    <submittedName>
        <fullName evidence="7">MFS transporter</fullName>
    </submittedName>
</protein>
<dbReference type="RefSeq" id="WP_146317275.1">
    <property type="nucleotide sequence ID" value="NZ_VCQV01000018.1"/>
</dbReference>